<accession>A0A438KLR6</accession>
<protein>
    <submittedName>
        <fullName evidence="2">Uncharacterized protein</fullName>
    </submittedName>
</protein>
<evidence type="ECO:0000256" key="1">
    <source>
        <dbReference type="SAM" id="MobiDB-lite"/>
    </source>
</evidence>
<feature type="compositionally biased region" description="Basic and acidic residues" evidence="1">
    <location>
        <begin position="10"/>
        <end position="33"/>
    </location>
</feature>
<name>A0A438KLR6_VITVI</name>
<organism evidence="2 3">
    <name type="scientific">Vitis vinifera</name>
    <name type="common">Grape</name>
    <dbReference type="NCBI Taxonomy" id="29760"/>
    <lineage>
        <taxon>Eukaryota</taxon>
        <taxon>Viridiplantae</taxon>
        <taxon>Streptophyta</taxon>
        <taxon>Embryophyta</taxon>
        <taxon>Tracheophyta</taxon>
        <taxon>Spermatophyta</taxon>
        <taxon>Magnoliopsida</taxon>
        <taxon>eudicotyledons</taxon>
        <taxon>Gunneridae</taxon>
        <taxon>Pentapetalae</taxon>
        <taxon>rosids</taxon>
        <taxon>Vitales</taxon>
        <taxon>Vitaceae</taxon>
        <taxon>Viteae</taxon>
        <taxon>Vitis</taxon>
    </lineage>
</organism>
<comment type="caution">
    <text evidence="2">The sequence shown here is derived from an EMBL/GenBank/DDBJ whole genome shotgun (WGS) entry which is preliminary data.</text>
</comment>
<dbReference type="EMBL" id="QGNW01000004">
    <property type="protein sequence ID" value="RVX22122.1"/>
    <property type="molecule type" value="Genomic_DNA"/>
</dbReference>
<reference evidence="2 3" key="1">
    <citation type="journal article" date="2018" name="PLoS Genet.">
        <title>Population sequencing reveals clonal diversity and ancestral inbreeding in the grapevine cultivar Chardonnay.</title>
        <authorList>
            <person name="Roach M.J."/>
            <person name="Johnson D.L."/>
            <person name="Bohlmann J."/>
            <person name="van Vuuren H.J."/>
            <person name="Jones S.J."/>
            <person name="Pretorius I.S."/>
            <person name="Schmidt S.A."/>
            <person name="Borneman A.R."/>
        </authorList>
    </citation>
    <scope>NUCLEOTIDE SEQUENCE [LARGE SCALE GENOMIC DNA]</scope>
    <source>
        <strain evidence="3">cv. Chardonnay</strain>
        <tissue evidence="2">Leaf</tissue>
    </source>
</reference>
<evidence type="ECO:0000313" key="3">
    <source>
        <dbReference type="Proteomes" id="UP000288805"/>
    </source>
</evidence>
<feature type="region of interest" description="Disordered" evidence="1">
    <location>
        <begin position="1"/>
        <end position="33"/>
    </location>
</feature>
<gene>
    <name evidence="2" type="ORF">CK203_001292</name>
</gene>
<sequence length="51" mass="5706">MAVGLQRLFSDPHHDFSADRARRQDRKASVREADAEHPLLNGLLVKGYSSS</sequence>
<dbReference type="AlphaFoldDB" id="A0A438KLR6"/>
<dbReference type="Proteomes" id="UP000288805">
    <property type="component" value="Unassembled WGS sequence"/>
</dbReference>
<proteinExistence type="predicted"/>
<evidence type="ECO:0000313" key="2">
    <source>
        <dbReference type="EMBL" id="RVX22122.1"/>
    </source>
</evidence>